<protein>
    <submittedName>
        <fullName evidence="1">DNA-binding transcriptional regulator, MarR family</fullName>
    </submittedName>
</protein>
<keyword evidence="2" id="KW-1185">Reference proteome</keyword>
<dbReference type="SUPFAM" id="SSF46785">
    <property type="entry name" value="Winged helix' DNA-binding domain"/>
    <property type="match status" value="1"/>
</dbReference>
<dbReference type="EMBL" id="AUBJ02000001">
    <property type="protein sequence ID" value="MCP2331144.1"/>
    <property type="molecule type" value="Genomic_DNA"/>
</dbReference>
<sequence>MSRCSAFPVTVGLRKVRGTPRHSLLFRVRNRFGLTWAELAVLELVECRPFRIVELAEATGVGLADLSEKTADLVAVGYVVWSGEPGNRVLRMTPAGRMVALDLLPAVEAFLAELAGASSAP</sequence>
<dbReference type="Proteomes" id="UP000791080">
    <property type="component" value="Unassembled WGS sequence"/>
</dbReference>
<dbReference type="GO" id="GO:0003677">
    <property type="term" value="F:DNA binding"/>
    <property type="evidence" value="ECO:0007669"/>
    <property type="project" value="UniProtKB-KW"/>
</dbReference>
<evidence type="ECO:0000313" key="1">
    <source>
        <dbReference type="EMBL" id="MCP2331144.1"/>
    </source>
</evidence>
<keyword evidence="1" id="KW-0238">DNA-binding</keyword>
<organism evidence="1 2">
    <name type="scientific">Actinoalloteichus caeruleus DSM 43889</name>
    <dbReference type="NCBI Taxonomy" id="1120930"/>
    <lineage>
        <taxon>Bacteria</taxon>
        <taxon>Bacillati</taxon>
        <taxon>Actinomycetota</taxon>
        <taxon>Actinomycetes</taxon>
        <taxon>Pseudonocardiales</taxon>
        <taxon>Pseudonocardiaceae</taxon>
        <taxon>Actinoalloteichus</taxon>
        <taxon>Actinoalloteichus cyanogriseus</taxon>
    </lineage>
</organism>
<reference evidence="1 2" key="1">
    <citation type="submission" date="2013-07" db="EMBL/GenBank/DDBJ databases">
        <authorList>
            <consortium name="DOE Joint Genome Institute"/>
            <person name="Reeve W."/>
            <person name="Huntemann M."/>
            <person name="Han J."/>
            <person name="Chen A."/>
            <person name="Kyrpides N."/>
            <person name="Mavromatis K."/>
            <person name="Markowitz V."/>
            <person name="Palaniappan K."/>
            <person name="Ivanova N."/>
            <person name="Schaumberg A."/>
            <person name="Pati A."/>
            <person name="Liolios K."/>
            <person name="Nordberg H.P."/>
            <person name="Cantor M.N."/>
            <person name="Hua S.X."/>
            <person name="Woyke T."/>
        </authorList>
    </citation>
    <scope>NUCLEOTIDE SEQUENCE [LARGE SCALE GENOMIC DNA]</scope>
    <source>
        <strain evidence="1 2">DSM 43889</strain>
    </source>
</reference>
<comment type="caution">
    <text evidence="1">The sequence shown here is derived from an EMBL/GenBank/DDBJ whole genome shotgun (WGS) entry which is preliminary data.</text>
</comment>
<dbReference type="InterPro" id="IPR036388">
    <property type="entry name" value="WH-like_DNA-bd_sf"/>
</dbReference>
<gene>
    <name evidence="1" type="ORF">G443_001414</name>
</gene>
<proteinExistence type="predicted"/>
<name>A0ABT1JFT4_ACTCY</name>
<dbReference type="Gene3D" id="1.10.10.10">
    <property type="entry name" value="Winged helix-like DNA-binding domain superfamily/Winged helix DNA-binding domain"/>
    <property type="match status" value="1"/>
</dbReference>
<accession>A0ABT1JFT4</accession>
<dbReference type="InterPro" id="IPR036390">
    <property type="entry name" value="WH_DNA-bd_sf"/>
</dbReference>
<reference evidence="1 2" key="2">
    <citation type="submission" date="2022-06" db="EMBL/GenBank/DDBJ databases">
        <title>Genomic Encyclopedia of Type Strains, Phase I: the one thousand microbial genomes (KMG-I) project.</title>
        <authorList>
            <person name="Kyrpides N."/>
        </authorList>
    </citation>
    <scope>NUCLEOTIDE SEQUENCE [LARGE SCALE GENOMIC DNA]</scope>
    <source>
        <strain evidence="1 2">DSM 43889</strain>
    </source>
</reference>
<evidence type="ECO:0000313" key="2">
    <source>
        <dbReference type="Proteomes" id="UP000791080"/>
    </source>
</evidence>